<gene>
    <name evidence="2" type="ORF">SAMN00017405_0407</name>
</gene>
<dbReference type="EMBL" id="FWWT01000022">
    <property type="protein sequence ID" value="SMB95452.1"/>
    <property type="molecule type" value="Genomic_DNA"/>
</dbReference>
<organism evidence="2 3">
    <name type="scientific">Desulfonispora thiosulfatigenes DSM 11270</name>
    <dbReference type="NCBI Taxonomy" id="656914"/>
    <lineage>
        <taxon>Bacteria</taxon>
        <taxon>Bacillati</taxon>
        <taxon>Bacillota</taxon>
        <taxon>Clostridia</taxon>
        <taxon>Eubacteriales</taxon>
        <taxon>Peptococcaceae</taxon>
        <taxon>Desulfonispora</taxon>
    </lineage>
</organism>
<accession>A0A1W1VPZ4</accession>
<protein>
    <submittedName>
        <fullName evidence="2">Uncharacterized protein</fullName>
    </submittedName>
</protein>
<name>A0A1W1VPZ4_DESTI</name>
<dbReference type="Proteomes" id="UP000192731">
    <property type="component" value="Unassembled WGS sequence"/>
</dbReference>
<keyword evidence="3" id="KW-1185">Reference proteome</keyword>
<reference evidence="2 3" key="1">
    <citation type="submission" date="2017-04" db="EMBL/GenBank/DDBJ databases">
        <authorList>
            <person name="Afonso C.L."/>
            <person name="Miller P.J."/>
            <person name="Scott M.A."/>
            <person name="Spackman E."/>
            <person name="Goraichik I."/>
            <person name="Dimitrov K.M."/>
            <person name="Suarez D.L."/>
            <person name="Swayne D.E."/>
        </authorList>
    </citation>
    <scope>NUCLEOTIDE SEQUENCE [LARGE SCALE GENOMIC DNA]</scope>
    <source>
        <strain evidence="2 3">DSM 11270</strain>
    </source>
</reference>
<dbReference type="STRING" id="656914.SAMN00017405_0407"/>
<proteinExistence type="predicted"/>
<feature type="compositionally biased region" description="Basic and acidic residues" evidence="1">
    <location>
        <begin position="89"/>
        <end position="108"/>
    </location>
</feature>
<dbReference type="OrthoDB" id="2990316at2"/>
<feature type="region of interest" description="Disordered" evidence="1">
    <location>
        <begin position="89"/>
        <end position="116"/>
    </location>
</feature>
<sequence length="128" mass="15130">MKNVLKKHNSELYIEAIGLNSLILLSKDLFPSNDDLKSYTDEIIKIELKNYLFKSRTLLVAKINKYIYDLEVDEIKTLYKNMNNYLINKDGKSDKDNDNNKNNRDENNKINNKKNKSKDNLKTWLENI</sequence>
<evidence type="ECO:0000256" key="1">
    <source>
        <dbReference type="SAM" id="MobiDB-lite"/>
    </source>
</evidence>
<dbReference type="AlphaFoldDB" id="A0A1W1VPZ4"/>
<evidence type="ECO:0000313" key="2">
    <source>
        <dbReference type="EMBL" id="SMB95452.1"/>
    </source>
</evidence>
<dbReference type="RefSeq" id="WP_084054202.1">
    <property type="nucleotide sequence ID" value="NZ_FWWT01000022.1"/>
</dbReference>
<evidence type="ECO:0000313" key="3">
    <source>
        <dbReference type="Proteomes" id="UP000192731"/>
    </source>
</evidence>